<protein>
    <submittedName>
        <fullName evidence="1">Uncharacterized protein</fullName>
    </submittedName>
</protein>
<comment type="caution">
    <text evidence="1">The sequence shown here is derived from an EMBL/GenBank/DDBJ whole genome shotgun (WGS) entry which is preliminary data.</text>
</comment>
<reference evidence="2" key="1">
    <citation type="journal article" date="2019" name="Int. J. Syst. Evol. Microbiol.">
        <title>The Global Catalogue of Microorganisms (GCM) 10K type strain sequencing project: providing services to taxonomists for standard genome sequencing and annotation.</title>
        <authorList>
            <consortium name="The Broad Institute Genomics Platform"/>
            <consortium name="The Broad Institute Genome Sequencing Center for Infectious Disease"/>
            <person name="Wu L."/>
            <person name="Ma J."/>
        </authorList>
    </citation>
    <scope>NUCLEOTIDE SEQUENCE [LARGE SCALE GENOMIC DNA]</scope>
    <source>
        <strain evidence="2">JCM 31405</strain>
    </source>
</reference>
<gene>
    <name evidence="1" type="ORF">GCM10008960_29410</name>
</gene>
<evidence type="ECO:0000313" key="2">
    <source>
        <dbReference type="Proteomes" id="UP000644548"/>
    </source>
</evidence>
<dbReference type="Proteomes" id="UP000644548">
    <property type="component" value="Unassembled WGS sequence"/>
</dbReference>
<accession>A0ABQ2S933</accession>
<evidence type="ECO:0000313" key="1">
    <source>
        <dbReference type="EMBL" id="GGS00791.1"/>
    </source>
</evidence>
<name>A0ABQ2S933_9DEIO</name>
<dbReference type="RefSeq" id="WP_189073918.1">
    <property type="nucleotide sequence ID" value="NZ_BMQN01000008.1"/>
</dbReference>
<organism evidence="1 2">
    <name type="scientific">Deinococcus sedimenti</name>
    <dbReference type="NCBI Taxonomy" id="1867090"/>
    <lineage>
        <taxon>Bacteria</taxon>
        <taxon>Thermotogati</taxon>
        <taxon>Deinococcota</taxon>
        <taxon>Deinococci</taxon>
        <taxon>Deinococcales</taxon>
        <taxon>Deinococcaceae</taxon>
        <taxon>Deinococcus</taxon>
    </lineage>
</organism>
<proteinExistence type="predicted"/>
<dbReference type="EMBL" id="BMQN01000008">
    <property type="protein sequence ID" value="GGS00791.1"/>
    <property type="molecule type" value="Genomic_DNA"/>
</dbReference>
<sequence length="91" mass="9809">MTQESTFTPAALPRVERILPGSTPQRLSLELTSGDTLTLDEGTRAVLLPSQWLLAAPHGELSVLSLWARPGAPAYAVPDALLPDLLPYFND</sequence>
<keyword evidence="2" id="KW-1185">Reference proteome</keyword>